<accession>A0AA39ITI0</accession>
<dbReference type="Proteomes" id="UP001175226">
    <property type="component" value="Unassembled WGS sequence"/>
</dbReference>
<name>A0AA39ITI0_9AGAR</name>
<evidence type="ECO:0000313" key="3">
    <source>
        <dbReference type="Proteomes" id="UP001175226"/>
    </source>
</evidence>
<protein>
    <submittedName>
        <fullName evidence="2">Uncharacterized protein</fullName>
    </submittedName>
</protein>
<feature type="coiled-coil region" evidence="1">
    <location>
        <begin position="30"/>
        <end position="64"/>
    </location>
</feature>
<reference evidence="2" key="1">
    <citation type="submission" date="2023-06" db="EMBL/GenBank/DDBJ databases">
        <authorList>
            <consortium name="Lawrence Berkeley National Laboratory"/>
            <person name="Ahrendt S."/>
            <person name="Sahu N."/>
            <person name="Indic B."/>
            <person name="Wong-Bajracharya J."/>
            <person name="Merenyi Z."/>
            <person name="Ke H.-M."/>
            <person name="Monk M."/>
            <person name="Kocsube S."/>
            <person name="Drula E."/>
            <person name="Lipzen A."/>
            <person name="Balint B."/>
            <person name="Henrissat B."/>
            <person name="Andreopoulos B."/>
            <person name="Martin F.M."/>
            <person name="Harder C.B."/>
            <person name="Rigling D."/>
            <person name="Ford K.L."/>
            <person name="Foster G.D."/>
            <person name="Pangilinan J."/>
            <person name="Papanicolaou A."/>
            <person name="Barry K."/>
            <person name="LaButti K."/>
            <person name="Viragh M."/>
            <person name="Koriabine M."/>
            <person name="Yan M."/>
            <person name="Riley R."/>
            <person name="Champramary S."/>
            <person name="Plett K.L."/>
            <person name="Tsai I.J."/>
            <person name="Slot J."/>
            <person name="Sipos G."/>
            <person name="Plett J."/>
            <person name="Nagy L.G."/>
            <person name="Grigoriev I.V."/>
        </authorList>
    </citation>
    <scope>NUCLEOTIDE SEQUENCE</scope>
    <source>
        <strain evidence="2">FPL87.14</strain>
    </source>
</reference>
<evidence type="ECO:0000313" key="2">
    <source>
        <dbReference type="EMBL" id="KAK0429540.1"/>
    </source>
</evidence>
<sequence length="192" mass="21815">MVLWISIKIRCDKIQIRLLSSHAEVVTEFNQKHTQEVSELHDTVSSLRQEKLVLQQEASDMRKQLIAEHSSETTSLKHQLETTSTLEAQRFMQLEANLKHEMNELHNQLDVSEEARATAENNAKQYQSGGPEFEWSVNSEVKRQLQSDEFFQQQVQGAHVEMDKEEVGAGGKQAAGLHKYLPVGTPFATTSK</sequence>
<dbReference type="AlphaFoldDB" id="A0AA39ITI0"/>
<proteinExistence type="predicted"/>
<dbReference type="EMBL" id="JAUEPT010000238">
    <property type="protein sequence ID" value="KAK0429540.1"/>
    <property type="molecule type" value="Genomic_DNA"/>
</dbReference>
<feature type="coiled-coil region" evidence="1">
    <location>
        <begin position="88"/>
        <end position="122"/>
    </location>
</feature>
<keyword evidence="3" id="KW-1185">Reference proteome</keyword>
<keyword evidence="1" id="KW-0175">Coiled coil</keyword>
<comment type="caution">
    <text evidence="2">The sequence shown here is derived from an EMBL/GenBank/DDBJ whole genome shotgun (WGS) entry which is preliminary data.</text>
</comment>
<organism evidence="2 3">
    <name type="scientific">Armillaria borealis</name>
    <dbReference type="NCBI Taxonomy" id="47425"/>
    <lineage>
        <taxon>Eukaryota</taxon>
        <taxon>Fungi</taxon>
        <taxon>Dikarya</taxon>
        <taxon>Basidiomycota</taxon>
        <taxon>Agaricomycotina</taxon>
        <taxon>Agaricomycetes</taxon>
        <taxon>Agaricomycetidae</taxon>
        <taxon>Agaricales</taxon>
        <taxon>Marasmiineae</taxon>
        <taxon>Physalacriaceae</taxon>
        <taxon>Armillaria</taxon>
    </lineage>
</organism>
<gene>
    <name evidence="2" type="ORF">EV421DRAFT_1745430</name>
</gene>
<evidence type="ECO:0000256" key="1">
    <source>
        <dbReference type="SAM" id="Coils"/>
    </source>
</evidence>